<comment type="caution">
    <text evidence="1">The sequence shown here is derived from an EMBL/GenBank/DDBJ whole genome shotgun (WGS) entry which is preliminary data.</text>
</comment>
<accession>A0ABR0B0Q8</accession>
<name>A0ABR0B0Q8_9CRUS</name>
<organism evidence="1 2">
    <name type="scientific">Daphnia magna</name>
    <dbReference type="NCBI Taxonomy" id="35525"/>
    <lineage>
        <taxon>Eukaryota</taxon>
        <taxon>Metazoa</taxon>
        <taxon>Ecdysozoa</taxon>
        <taxon>Arthropoda</taxon>
        <taxon>Crustacea</taxon>
        <taxon>Branchiopoda</taxon>
        <taxon>Diplostraca</taxon>
        <taxon>Cladocera</taxon>
        <taxon>Anomopoda</taxon>
        <taxon>Daphniidae</taxon>
        <taxon>Daphnia</taxon>
    </lineage>
</organism>
<reference evidence="1 2" key="1">
    <citation type="journal article" date="2023" name="Nucleic Acids Res.">
        <title>The hologenome of Daphnia magna reveals possible DNA methylation and microbiome-mediated evolution of the host genome.</title>
        <authorList>
            <person name="Chaturvedi A."/>
            <person name="Li X."/>
            <person name="Dhandapani V."/>
            <person name="Marshall H."/>
            <person name="Kissane S."/>
            <person name="Cuenca-Cambronero M."/>
            <person name="Asole G."/>
            <person name="Calvet F."/>
            <person name="Ruiz-Romero M."/>
            <person name="Marangio P."/>
            <person name="Guigo R."/>
            <person name="Rago D."/>
            <person name="Mirbahai L."/>
            <person name="Eastwood N."/>
            <person name="Colbourne J.K."/>
            <person name="Zhou J."/>
            <person name="Mallon E."/>
            <person name="Orsini L."/>
        </authorList>
    </citation>
    <scope>NUCLEOTIDE SEQUENCE [LARGE SCALE GENOMIC DNA]</scope>
    <source>
        <strain evidence="1">LRV0_1</strain>
    </source>
</reference>
<dbReference type="EMBL" id="JAOYFB010000039">
    <property type="protein sequence ID" value="KAK4030967.1"/>
    <property type="molecule type" value="Genomic_DNA"/>
</dbReference>
<evidence type="ECO:0000313" key="2">
    <source>
        <dbReference type="Proteomes" id="UP001234178"/>
    </source>
</evidence>
<dbReference type="Proteomes" id="UP001234178">
    <property type="component" value="Unassembled WGS sequence"/>
</dbReference>
<proteinExistence type="predicted"/>
<protein>
    <submittedName>
        <fullName evidence="1">Uncharacterized protein</fullName>
    </submittedName>
</protein>
<keyword evidence="2" id="KW-1185">Reference proteome</keyword>
<sequence>MEIIAQTHPAQPSARQQRIIYPKVEEDWEVDQPRRCTRKHTTCTCVVGYGIVWEDFCRCSTEAESKNCNV</sequence>
<evidence type="ECO:0000313" key="1">
    <source>
        <dbReference type="EMBL" id="KAK4030967.1"/>
    </source>
</evidence>
<gene>
    <name evidence="1" type="ORF">OUZ56_024397</name>
</gene>